<dbReference type="Proteomes" id="UP001165085">
    <property type="component" value="Unassembled WGS sequence"/>
</dbReference>
<evidence type="ECO:0000313" key="1">
    <source>
        <dbReference type="EMBL" id="GMH85484.1"/>
    </source>
</evidence>
<comment type="caution">
    <text evidence="1">The sequence shown here is derived from an EMBL/GenBank/DDBJ whole genome shotgun (WGS) entry which is preliminary data.</text>
</comment>
<gene>
    <name evidence="1" type="ORF">TrST_g10488</name>
</gene>
<proteinExistence type="predicted"/>
<dbReference type="AlphaFoldDB" id="A0A9W7B790"/>
<evidence type="ECO:0000313" key="2">
    <source>
        <dbReference type="Proteomes" id="UP001165085"/>
    </source>
</evidence>
<sequence length="139" mass="15117">MPMTSQFLPYLAGASGAATGVVTIEDAINKFVTADNLLRENLTPIRTYATVMYNTGSGYDGAVEISDGPYYNTEAWRHGESHIQTYQAEVGLARARVMETFGTNFATNNVAGEGFLPGYYYPVDAAKPSGYLMSETVYI</sequence>
<keyword evidence="2" id="KW-1185">Reference proteome</keyword>
<accession>A0A9W7B790</accession>
<organism evidence="1 2">
    <name type="scientific">Triparma strigata</name>
    <dbReference type="NCBI Taxonomy" id="1606541"/>
    <lineage>
        <taxon>Eukaryota</taxon>
        <taxon>Sar</taxon>
        <taxon>Stramenopiles</taxon>
        <taxon>Ochrophyta</taxon>
        <taxon>Bolidophyceae</taxon>
        <taxon>Parmales</taxon>
        <taxon>Triparmaceae</taxon>
        <taxon>Triparma</taxon>
    </lineage>
</organism>
<reference evidence="2" key="1">
    <citation type="journal article" date="2023" name="Commun. Biol.">
        <title>Genome analysis of Parmales, the sister group of diatoms, reveals the evolutionary specialization of diatoms from phago-mixotrophs to photoautotrophs.</title>
        <authorList>
            <person name="Ban H."/>
            <person name="Sato S."/>
            <person name="Yoshikawa S."/>
            <person name="Yamada K."/>
            <person name="Nakamura Y."/>
            <person name="Ichinomiya M."/>
            <person name="Sato N."/>
            <person name="Blanc-Mathieu R."/>
            <person name="Endo H."/>
            <person name="Kuwata A."/>
            <person name="Ogata H."/>
        </authorList>
    </citation>
    <scope>NUCLEOTIDE SEQUENCE [LARGE SCALE GENOMIC DNA]</scope>
    <source>
        <strain evidence="2">NIES 3701</strain>
    </source>
</reference>
<protein>
    <submittedName>
        <fullName evidence="1">Uncharacterized protein</fullName>
    </submittedName>
</protein>
<dbReference type="EMBL" id="BRXY01000304">
    <property type="protein sequence ID" value="GMH85484.1"/>
    <property type="molecule type" value="Genomic_DNA"/>
</dbReference>
<name>A0A9W7B790_9STRA</name>